<dbReference type="RefSeq" id="WP_068623738.1">
    <property type="nucleotide sequence ID" value="NZ_FJNB01000017.1"/>
</dbReference>
<dbReference type="PIRSF" id="PIRSF001434">
    <property type="entry name" value="CGS"/>
    <property type="match status" value="1"/>
</dbReference>
<evidence type="ECO:0000256" key="6">
    <source>
        <dbReference type="RuleBase" id="RU362118"/>
    </source>
</evidence>
<dbReference type="PANTHER" id="PTHR43797">
    <property type="entry name" value="HOMOCYSTEINE/CYSTEINE SYNTHASE"/>
    <property type="match status" value="1"/>
</dbReference>
<reference evidence="8 10" key="2">
    <citation type="submission" date="2016-10" db="EMBL/GenBank/DDBJ databases">
        <authorList>
            <person name="Varghese N."/>
            <person name="Submissions S."/>
        </authorList>
    </citation>
    <scope>NUCLEOTIDE SEQUENCE [LARGE SCALE GENOMIC DNA]</scope>
    <source>
        <strain evidence="8 10">DSM 22150</strain>
    </source>
</reference>
<dbReference type="GO" id="GO:0019346">
    <property type="term" value="P:transsulfuration"/>
    <property type="evidence" value="ECO:0007669"/>
    <property type="project" value="InterPro"/>
</dbReference>
<dbReference type="InterPro" id="IPR015422">
    <property type="entry name" value="PyrdxlP-dep_Trfase_small"/>
</dbReference>
<dbReference type="NCBIfam" id="TIGR01326">
    <property type="entry name" value="OAH_OAS_sulfhy"/>
    <property type="match status" value="1"/>
</dbReference>
<keyword evidence="3" id="KW-0808">Transferase</keyword>
<evidence type="ECO:0000256" key="5">
    <source>
        <dbReference type="PIRSR" id="PIRSR001434-2"/>
    </source>
</evidence>
<dbReference type="GO" id="GO:0030170">
    <property type="term" value="F:pyridoxal phosphate binding"/>
    <property type="evidence" value="ECO:0007669"/>
    <property type="project" value="InterPro"/>
</dbReference>
<gene>
    <name evidence="8" type="ORF">SAMN05216375_1148</name>
    <name evidence="7" type="ORF">TR210_2192</name>
</gene>
<dbReference type="InterPro" id="IPR000277">
    <property type="entry name" value="Cys/Met-Metab_PyrdxlP-dep_enz"/>
</dbReference>
<comment type="similarity">
    <text evidence="2 6">Belongs to the trans-sulfuration enzymes family.</text>
</comment>
<evidence type="ECO:0000313" key="7">
    <source>
        <dbReference type="EMBL" id="CZR05113.1"/>
    </source>
</evidence>
<dbReference type="OrthoDB" id="9780685at2"/>
<protein>
    <submittedName>
        <fullName evidence="8">O-acetylhomoserine (Thiol)-lyase</fullName>
    </submittedName>
    <submittedName>
        <fullName evidence="7">O-acetylhomoserine/o-acetylserine sulfhydrylase</fullName>
    </submittedName>
</protein>
<dbReference type="GO" id="GO:0006535">
    <property type="term" value="P:cysteine biosynthetic process from serine"/>
    <property type="evidence" value="ECO:0007669"/>
    <property type="project" value="TreeGrafter"/>
</dbReference>
<evidence type="ECO:0000256" key="2">
    <source>
        <dbReference type="ARBA" id="ARBA00009077"/>
    </source>
</evidence>
<dbReference type="InterPro" id="IPR015421">
    <property type="entry name" value="PyrdxlP-dep_Trfase_major"/>
</dbReference>
<dbReference type="InterPro" id="IPR006235">
    <property type="entry name" value="OAc-hSer/O-AcSer_sulfhydrylase"/>
</dbReference>
<dbReference type="InterPro" id="IPR015424">
    <property type="entry name" value="PyrdxlP-dep_Trfase"/>
</dbReference>
<dbReference type="Pfam" id="PF01053">
    <property type="entry name" value="Cys_Met_Meta_PP"/>
    <property type="match status" value="1"/>
</dbReference>
<dbReference type="GO" id="GO:0005737">
    <property type="term" value="C:cytoplasm"/>
    <property type="evidence" value="ECO:0007669"/>
    <property type="project" value="TreeGrafter"/>
</dbReference>
<dbReference type="GO" id="GO:0071269">
    <property type="term" value="P:L-homocysteine biosynthetic process"/>
    <property type="evidence" value="ECO:0007669"/>
    <property type="project" value="TreeGrafter"/>
</dbReference>
<proteinExistence type="inferred from homology"/>
<dbReference type="GO" id="GO:0003961">
    <property type="term" value="F:O-acetylhomoserine aminocarboxypropyltransferase activity"/>
    <property type="evidence" value="ECO:0007669"/>
    <property type="project" value="TreeGrafter"/>
</dbReference>
<dbReference type="EMBL" id="FNYT01000014">
    <property type="protein sequence ID" value="SEJ44654.1"/>
    <property type="molecule type" value="Genomic_DNA"/>
</dbReference>
<feature type="modified residue" description="N6-(pyridoxal phosphate)lysine" evidence="5">
    <location>
        <position position="204"/>
    </location>
</feature>
<reference evidence="7 9" key="1">
    <citation type="submission" date="2016-02" db="EMBL/GenBank/DDBJ databases">
        <authorList>
            <person name="Wen L."/>
            <person name="He K."/>
            <person name="Yang H."/>
        </authorList>
    </citation>
    <scope>NUCLEOTIDE SEQUENCE [LARGE SCALE GENOMIC DNA]</scope>
    <source>
        <strain evidence="7">Trichococcus_R210</strain>
    </source>
</reference>
<dbReference type="SUPFAM" id="SSF53383">
    <property type="entry name" value="PLP-dependent transferases"/>
    <property type="match status" value="1"/>
</dbReference>
<dbReference type="STRING" id="640938.TR210_2192"/>
<keyword evidence="4 5" id="KW-0663">Pyridoxal phosphate</keyword>
<evidence type="ECO:0000313" key="10">
    <source>
        <dbReference type="Proteomes" id="UP000199280"/>
    </source>
</evidence>
<dbReference type="EMBL" id="FJNB01000017">
    <property type="protein sequence ID" value="CZR05113.1"/>
    <property type="molecule type" value="Genomic_DNA"/>
</dbReference>
<dbReference type="GO" id="GO:0004124">
    <property type="term" value="F:cysteine synthase activity"/>
    <property type="evidence" value="ECO:0007669"/>
    <property type="project" value="TreeGrafter"/>
</dbReference>
<dbReference type="CDD" id="cd00614">
    <property type="entry name" value="CGS_like"/>
    <property type="match status" value="1"/>
</dbReference>
<dbReference type="Proteomes" id="UP000199280">
    <property type="component" value="Unassembled WGS sequence"/>
</dbReference>
<sequence>MRIETQCLHEGYHPGNGEPSALPIYQSTTYRYDSTEHIGKLFDLTADGHMYSRISNPTVAAVEDKIAAMEGGVGALCTTSGQAATLISLMNILKEGDHFISTASIYGGTINLFAVTMKRFGIECTFVDQELPEEEIQKMFRPNTKAVFGETIANPALSVLDIEKWATIAHKNNVPLIVDNTFPTPYLCRPFEFGADIVIHSTSKYMDGHAVQLGGVIVDSGNFDWKNGKFPEFTEPDASYHGIVYTESFEKAAYITKARVQMMRDMGAYPTANAAFLLNLGLETLAVRMDRHCSNALKVAEYFKQSDKVEFVNYPGLEGDKYHELAKKYLPLGTCGVISLSIEGSRENAVKFMDSLKLASNEVHVADIRTCVLHPASSTHRQLTDEQLAAAGITPGLIRFSVGLENVDDIIEDIEQALAHLNLDAKPYTV</sequence>
<dbReference type="FunFam" id="3.40.640.10:FF:000035">
    <property type="entry name" value="O-succinylhomoserine sulfhydrylase"/>
    <property type="match status" value="1"/>
</dbReference>
<dbReference type="Gene3D" id="3.90.1150.10">
    <property type="entry name" value="Aspartate Aminotransferase, domain 1"/>
    <property type="match status" value="1"/>
</dbReference>
<name>A0A143Z215_9LACT</name>
<keyword evidence="10" id="KW-1185">Reference proteome</keyword>
<organism evidence="7 9">
    <name type="scientific">Trichococcus ilyis</name>
    <dbReference type="NCBI Taxonomy" id="640938"/>
    <lineage>
        <taxon>Bacteria</taxon>
        <taxon>Bacillati</taxon>
        <taxon>Bacillota</taxon>
        <taxon>Bacilli</taxon>
        <taxon>Lactobacillales</taxon>
        <taxon>Carnobacteriaceae</taxon>
        <taxon>Trichococcus</taxon>
    </lineage>
</organism>
<evidence type="ECO:0000256" key="1">
    <source>
        <dbReference type="ARBA" id="ARBA00001933"/>
    </source>
</evidence>
<evidence type="ECO:0000256" key="4">
    <source>
        <dbReference type="ARBA" id="ARBA00022898"/>
    </source>
</evidence>
<comment type="cofactor">
    <cofactor evidence="1 6">
        <name>pyridoxal 5'-phosphate</name>
        <dbReference type="ChEBI" id="CHEBI:597326"/>
    </cofactor>
</comment>
<dbReference type="AlphaFoldDB" id="A0A143Z215"/>
<dbReference type="Proteomes" id="UP000076878">
    <property type="component" value="Unassembled WGS sequence"/>
</dbReference>
<evidence type="ECO:0000313" key="8">
    <source>
        <dbReference type="EMBL" id="SEJ44654.1"/>
    </source>
</evidence>
<dbReference type="Gene3D" id="3.40.640.10">
    <property type="entry name" value="Type I PLP-dependent aspartate aminotransferase-like (Major domain)"/>
    <property type="match status" value="1"/>
</dbReference>
<accession>A0A143Z215</accession>
<dbReference type="PANTHER" id="PTHR43797:SF3">
    <property type="entry name" value="O-ACETYLHOMOSERINE SULFHYDRYLASE"/>
    <property type="match status" value="1"/>
</dbReference>
<evidence type="ECO:0000313" key="9">
    <source>
        <dbReference type="Proteomes" id="UP000076878"/>
    </source>
</evidence>
<evidence type="ECO:0000256" key="3">
    <source>
        <dbReference type="ARBA" id="ARBA00022679"/>
    </source>
</evidence>